<reference evidence="1" key="1">
    <citation type="submission" date="2021-06" db="EMBL/GenBank/DDBJ databases">
        <authorList>
            <person name="Kallberg Y."/>
            <person name="Tangrot J."/>
            <person name="Rosling A."/>
        </authorList>
    </citation>
    <scope>NUCLEOTIDE SEQUENCE</scope>
    <source>
        <strain evidence="1">CL551</strain>
    </source>
</reference>
<proteinExistence type="predicted"/>
<accession>A0A9N9JP12</accession>
<feature type="non-terminal residue" evidence="1">
    <location>
        <position position="1"/>
    </location>
</feature>
<sequence>YLKRQALDLYRGNIRFLEDLLAFRTSSKLSWHEFNTHFHPTPKGPIPS</sequence>
<name>A0A9N9JP12_9GLOM</name>
<feature type="non-terminal residue" evidence="1">
    <location>
        <position position="48"/>
    </location>
</feature>
<protein>
    <submittedName>
        <fullName evidence="1">13877_t:CDS:1</fullName>
    </submittedName>
</protein>
<organism evidence="1 2">
    <name type="scientific">Acaulospora morrowiae</name>
    <dbReference type="NCBI Taxonomy" id="94023"/>
    <lineage>
        <taxon>Eukaryota</taxon>
        <taxon>Fungi</taxon>
        <taxon>Fungi incertae sedis</taxon>
        <taxon>Mucoromycota</taxon>
        <taxon>Glomeromycotina</taxon>
        <taxon>Glomeromycetes</taxon>
        <taxon>Diversisporales</taxon>
        <taxon>Acaulosporaceae</taxon>
        <taxon>Acaulospora</taxon>
    </lineage>
</organism>
<dbReference type="EMBL" id="CAJVPV010058426">
    <property type="protein sequence ID" value="CAG8787849.1"/>
    <property type="molecule type" value="Genomic_DNA"/>
</dbReference>
<evidence type="ECO:0000313" key="1">
    <source>
        <dbReference type="EMBL" id="CAG8787849.1"/>
    </source>
</evidence>
<evidence type="ECO:0000313" key="2">
    <source>
        <dbReference type="Proteomes" id="UP000789342"/>
    </source>
</evidence>
<comment type="caution">
    <text evidence="1">The sequence shown here is derived from an EMBL/GenBank/DDBJ whole genome shotgun (WGS) entry which is preliminary data.</text>
</comment>
<dbReference type="AlphaFoldDB" id="A0A9N9JP12"/>
<dbReference type="Proteomes" id="UP000789342">
    <property type="component" value="Unassembled WGS sequence"/>
</dbReference>
<gene>
    <name evidence="1" type="ORF">AMORRO_LOCUS17883</name>
</gene>
<keyword evidence="2" id="KW-1185">Reference proteome</keyword>